<feature type="transmembrane region" description="Helical" evidence="2">
    <location>
        <begin position="36"/>
        <end position="57"/>
    </location>
</feature>
<dbReference type="OrthoDB" id="4722315at2"/>
<evidence type="ECO:0000256" key="2">
    <source>
        <dbReference type="SAM" id="Phobius"/>
    </source>
</evidence>
<name>A0A1M7LP91_9ACTN</name>
<keyword evidence="4" id="KW-1185">Reference proteome</keyword>
<proteinExistence type="predicted"/>
<protein>
    <recommendedName>
        <fullName evidence="5">DUF1360 domain-containing protein</fullName>
    </recommendedName>
</protein>
<keyword evidence="2" id="KW-1133">Transmembrane helix</keyword>
<keyword evidence="2" id="KW-0812">Transmembrane</keyword>
<keyword evidence="2" id="KW-0472">Membrane</keyword>
<feature type="region of interest" description="Disordered" evidence="1">
    <location>
        <begin position="1"/>
        <end position="26"/>
    </location>
</feature>
<dbReference type="RefSeq" id="WP_079189929.1">
    <property type="nucleotide sequence ID" value="NZ_FRBI01000014.1"/>
</dbReference>
<evidence type="ECO:0000256" key="1">
    <source>
        <dbReference type="SAM" id="MobiDB-lite"/>
    </source>
</evidence>
<evidence type="ECO:0008006" key="5">
    <source>
        <dbReference type="Google" id="ProtNLM"/>
    </source>
</evidence>
<organism evidence="3 4">
    <name type="scientific">Actinacidiphila paucisporea</name>
    <dbReference type="NCBI Taxonomy" id="310782"/>
    <lineage>
        <taxon>Bacteria</taxon>
        <taxon>Bacillati</taxon>
        <taxon>Actinomycetota</taxon>
        <taxon>Actinomycetes</taxon>
        <taxon>Kitasatosporales</taxon>
        <taxon>Streptomycetaceae</taxon>
        <taxon>Actinacidiphila</taxon>
    </lineage>
</organism>
<gene>
    <name evidence="3" type="ORF">SAMN05216499_114122</name>
</gene>
<evidence type="ECO:0000313" key="4">
    <source>
        <dbReference type="Proteomes" id="UP000184111"/>
    </source>
</evidence>
<dbReference type="EMBL" id="FRBI01000014">
    <property type="protein sequence ID" value="SHM79993.1"/>
    <property type="molecule type" value="Genomic_DNA"/>
</dbReference>
<dbReference type="AlphaFoldDB" id="A0A1M7LP91"/>
<dbReference type="Proteomes" id="UP000184111">
    <property type="component" value="Unassembled WGS sequence"/>
</dbReference>
<dbReference type="Pfam" id="PF07098">
    <property type="entry name" value="DUF1360"/>
    <property type="match status" value="1"/>
</dbReference>
<dbReference type="STRING" id="310782.SAMN05216499_114122"/>
<feature type="transmembrane region" description="Helical" evidence="2">
    <location>
        <begin position="128"/>
        <end position="150"/>
    </location>
</feature>
<dbReference type="InterPro" id="IPR010773">
    <property type="entry name" value="Mycophage_PG1_Gp7"/>
</dbReference>
<reference evidence="3 4" key="1">
    <citation type="submission" date="2016-11" db="EMBL/GenBank/DDBJ databases">
        <authorList>
            <person name="Jaros S."/>
            <person name="Januszkiewicz K."/>
            <person name="Wedrychowicz H."/>
        </authorList>
    </citation>
    <scope>NUCLEOTIDE SEQUENCE [LARGE SCALE GENOMIC DNA]</scope>
    <source>
        <strain evidence="3 4">CGMCC 4.2025</strain>
    </source>
</reference>
<sequence>MAPDDNRPESGTGAAPSDAAATGPTAGYAPGQGLPLGGYATLAAVYAAGVGGFAVLARASGRRLPSALPPGDLLLLATATHKGARLLTKDKITSFVRAPFTRRKEATSASEVMDEPRGHGLRLATGELLACPFCMSAWVGGALFCGYVAAPRATRLVAAALSAVTVADWLQYAWSLTQQQAEG</sequence>
<evidence type="ECO:0000313" key="3">
    <source>
        <dbReference type="EMBL" id="SHM79993.1"/>
    </source>
</evidence>
<accession>A0A1M7LP91</accession>